<accession>A0A8J5XTZ6</accession>
<sequence length="245" mass="26785">METMSRDVAAMSGYGASSAAAGPTMHQWSPYVMNSGTVMAICGKDFAVIAGDTRMSVGYQIQSRNVGKLLKVTDKAVLGTGGHCQADTLNLQKLLRARMVQYEHQNGKTPKTSAVAQLVSQMLYGRRFFPLLTKNIVAGLDEDGVGCVYTFDVVGCLERVRVACDGSAEELIQPVLDNLLERQHQQDKPKPPPLHVDLSREDVVNIVKDAFTSAGERDITTGDHVDIWVIDASGVHQEKFDLKYD</sequence>
<gene>
    <name evidence="5" type="ORF">KFE25_002707</name>
</gene>
<dbReference type="GO" id="GO:0005839">
    <property type="term" value="C:proteasome core complex"/>
    <property type="evidence" value="ECO:0007669"/>
    <property type="project" value="InterPro"/>
</dbReference>
<organism evidence="5 6">
    <name type="scientific">Diacronema lutheri</name>
    <name type="common">Unicellular marine alga</name>
    <name type="synonym">Monochrysis lutheri</name>
    <dbReference type="NCBI Taxonomy" id="2081491"/>
    <lineage>
        <taxon>Eukaryota</taxon>
        <taxon>Haptista</taxon>
        <taxon>Haptophyta</taxon>
        <taxon>Pavlovophyceae</taxon>
        <taxon>Pavlovales</taxon>
        <taxon>Pavlovaceae</taxon>
        <taxon>Diacronema</taxon>
    </lineage>
</organism>
<keyword evidence="2" id="KW-0963">Cytoplasm</keyword>
<dbReference type="EMBL" id="JAGTXO010000010">
    <property type="protein sequence ID" value="KAG8465400.1"/>
    <property type="molecule type" value="Genomic_DNA"/>
</dbReference>
<dbReference type="PROSITE" id="PS51476">
    <property type="entry name" value="PROTEASOME_BETA_2"/>
    <property type="match status" value="1"/>
</dbReference>
<keyword evidence="3" id="KW-0647">Proteasome</keyword>
<dbReference type="SUPFAM" id="SSF56235">
    <property type="entry name" value="N-terminal nucleophile aminohydrolases (Ntn hydrolases)"/>
    <property type="match status" value="1"/>
</dbReference>
<dbReference type="InterPro" id="IPR001353">
    <property type="entry name" value="Proteasome_sua/b"/>
</dbReference>
<evidence type="ECO:0000313" key="5">
    <source>
        <dbReference type="EMBL" id="KAG8465400.1"/>
    </source>
</evidence>
<dbReference type="InterPro" id="IPR023333">
    <property type="entry name" value="Proteasome_suB-type"/>
</dbReference>
<evidence type="ECO:0000256" key="1">
    <source>
        <dbReference type="ARBA" id="ARBA00004123"/>
    </source>
</evidence>
<dbReference type="GO" id="GO:0051603">
    <property type="term" value="P:proteolysis involved in protein catabolic process"/>
    <property type="evidence" value="ECO:0007669"/>
    <property type="project" value="InterPro"/>
</dbReference>
<keyword evidence="6" id="KW-1185">Reference proteome</keyword>
<proteinExistence type="predicted"/>
<keyword evidence="4" id="KW-0539">Nucleus</keyword>
<protein>
    <recommendedName>
        <fullName evidence="7">Proteasome subunit beta</fullName>
    </recommendedName>
</protein>
<dbReference type="Pfam" id="PF00227">
    <property type="entry name" value="Proteasome"/>
    <property type="match status" value="1"/>
</dbReference>
<dbReference type="PANTHER" id="PTHR32194:SF2">
    <property type="entry name" value="PROTEASOME SUBUNIT BETA TYPE-1"/>
    <property type="match status" value="1"/>
</dbReference>
<name>A0A8J5XTZ6_DIALT</name>
<evidence type="ECO:0000256" key="4">
    <source>
        <dbReference type="ARBA" id="ARBA00023242"/>
    </source>
</evidence>
<evidence type="ECO:0000313" key="6">
    <source>
        <dbReference type="Proteomes" id="UP000751190"/>
    </source>
</evidence>
<dbReference type="GO" id="GO:0005737">
    <property type="term" value="C:cytoplasm"/>
    <property type="evidence" value="ECO:0007669"/>
    <property type="project" value="TreeGrafter"/>
</dbReference>
<comment type="subcellular location">
    <subcellularLocation>
        <location evidence="1">Nucleus</location>
    </subcellularLocation>
</comment>
<dbReference type="FunFam" id="3.60.20.10:FF:000027">
    <property type="entry name" value="Proteasome subunit beta type-6"/>
    <property type="match status" value="1"/>
</dbReference>
<dbReference type="InterPro" id="IPR029055">
    <property type="entry name" value="Ntn_hydrolases_N"/>
</dbReference>
<evidence type="ECO:0000256" key="2">
    <source>
        <dbReference type="ARBA" id="ARBA00022490"/>
    </source>
</evidence>
<dbReference type="OMA" id="CSGCWCD"/>
<evidence type="ECO:0000256" key="3">
    <source>
        <dbReference type="ARBA" id="ARBA00022942"/>
    </source>
</evidence>
<dbReference type="OrthoDB" id="268479at2759"/>
<comment type="caution">
    <text evidence="5">The sequence shown here is derived from an EMBL/GenBank/DDBJ whole genome shotgun (WGS) entry which is preliminary data.</text>
</comment>
<evidence type="ECO:0008006" key="7">
    <source>
        <dbReference type="Google" id="ProtNLM"/>
    </source>
</evidence>
<dbReference type="GO" id="GO:0005634">
    <property type="term" value="C:nucleus"/>
    <property type="evidence" value="ECO:0007669"/>
    <property type="project" value="UniProtKB-SubCell"/>
</dbReference>
<dbReference type="CDD" id="cd03757">
    <property type="entry name" value="proteasome_beta_type_1"/>
    <property type="match status" value="1"/>
</dbReference>
<dbReference type="PANTHER" id="PTHR32194">
    <property type="entry name" value="METALLOPROTEASE TLDD"/>
    <property type="match status" value="1"/>
</dbReference>
<dbReference type="AlphaFoldDB" id="A0A8J5XTZ6"/>
<dbReference type="Proteomes" id="UP000751190">
    <property type="component" value="Unassembled WGS sequence"/>
</dbReference>
<dbReference type="Gene3D" id="3.60.20.10">
    <property type="entry name" value="Glutamine Phosphoribosylpyrophosphate, subunit 1, domain 1"/>
    <property type="match status" value="1"/>
</dbReference>
<reference evidence="5" key="1">
    <citation type="submission" date="2021-05" db="EMBL/GenBank/DDBJ databases">
        <title>The genome of the haptophyte Pavlova lutheri (Diacronema luteri, Pavlovales) - a model for lipid biosynthesis in eukaryotic algae.</title>
        <authorList>
            <person name="Hulatt C.J."/>
            <person name="Posewitz M.C."/>
        </authorList>
    </citation>
    <scope>NUCLEOTIDE SEQUENCE</scope>
    <source>
        <strain evidence="5">NIVA-4/92</strain>
    </source>
</reference>